<keyword evidence="3" id="KW-1185">Reference proteome</keyword>
<keyword evidence="1" id="KW-0732">Signal</keyword>
<name>A0A1I3DYU5_9RHOB</name>
<protein>
    <recommendedName>
        <fullName evidence="4">Invasion protein IalB, involved in pathogenesis</fullName>
    </recommendedName>
</protein>
<feature type="signal peptide" evidence="1">
    <location>
        <begin position="1"/>
        <end position="24"/>
    </location>
</feature>
<feature type="chain" id="PRO_5011716162" description="Invasion protein IalB, involved in pathogenesis" evidence="1">
    <location>
        <begin position="25"/>
        <end position="162"/>
    </location>
</feature>
<evidence type="ECO:0000313" key="2">
    <source>
        <dbReference type="EMBL" id="SFH91912.1"/>
    </source>
</evidence>
<dbReference type="OrthoDB" id="7881923at2"/>
<evidence type="ECO:0000313" key="3">
    <source>
        <dbReference type="Proteomes" id="UP000199377"/>
    </source>
</evidence>
<proteinExistence type="predicted"/>
<dbReference type="RefSeq" id="WP_092858895.1">
    <property type="nucleotide sequence ID" value="NZ_FOQH01000003.1"/>
</dbReference>
<dbReference type="AlphaFoldDB" id="A0A1I3DYU5"/>
<gene>
    <name evidence="2" type="ORF">SAMN05216258_10390</name>
</gene>
<evidence type="ECO:0008006" key="4">
    <source>
        <dbReference type="Google" id="ProtNLM"/>
    </source>
</evidence>
<dbReference type="EMBL" id="FOQH01000003">
    <property type="protein sequence ID" value="SFH91912.1"/>
    <property type="molecule type" value="Genomic_DNA"/>
</dbReference>
<organism evidence="2 3">
    <name type="scientific">Albimonas pacifica</name>
    <dbReference type="NCBI Taxonomy" id="1114924"/>
    <lineage>
        <taxon>Bacteria</taxon>
        <taxon>Pseudomonadati</taxon>
        <taxon>Pseudomonadota</taxon>
        <taxon>Alphaproteobacteria</taxon>
        <taxon>Rhodobacterales</taxon>
        <taxon>Paracoccaceae</taxon>
        <taxon>Albimonas</taxon>
    </lineage>
</organism>
<evidence type="ECO:0000256" key="1">
    <source>
        <dbReference type="SAM" id="SignalP"/>
    </source>
</evidence>
<sequence>MTNRLAAAMVAGVMAVAAAAPAWAVNLPEAKRDVWTSHKISRGAIAQVNSRGEGRFAVVCNKTDRKGYLVYLLPKEDRGRITGGSIDVTFNFDKGRNRINRTLTWDPDGFYTDPFGPNSPLADWMKRAYDVRINVKGHKGVASDFSLKNSWVSITRMFEICD</sequence>
<dbReference type="STRING" id="1114924.SAMN05216258_10390"/>
<accession>A0A1I3DYU5</accession>
<dbReference type="Proteomes" id="UP000199377">
    <property type="component" value="Unassembled WGS sequence"/>
</dbReference>
<reference evidence="2 3" key="1">
    <citation type="submission" date="2016-10" db="EMBL/GenBank/DDBJ databases">
        <authorList>
            <person name="de Groot N.N."/>
        </authorList>
    </citation>
    <scope>NUCLEOTIDE SEQUENCE [LARGE SCALE GENOMIC DNA]</scope>
    <source>
        <strain evidence="2 3">CGMCC 1.11030</strain>
    </source>
</reference>